<proteinExistence type="predicted"/>
<protein>
    <recommendedName>
        <fullName evidence="3">Gas vesicle protein</fullName>
    </recommendedName>
</protein>
<dbReference type="AlphaFoldDB" id="A0A3S8ULS2"/>
<dbReference type="OrthoDB" id="8075468at2"/>
<gene>
    <name evidence="1" type="ORF">EJA05_16450</name>
</gene>
<evidence type="ECO:0008006" key="3">
    <source>
        <dbReference type="Google" id="ProtNLM"/>
    </source>
</evidence>
<organism evidence="1 2">
    <name type="scientific">Pseudomonas entomophila</name>
    <dbReference type="NCBI Taxonomy" id="312306"/>
    <lineage>
        <taxon>Bacteria</taxon>
        <taxon>Pseudomonadati</taxon>
        <taxon>Pseudomonadota</taxon>
        <taxon>Gammaproteobacteria</taxon>
        <taxon>Pseudomonadales</taxon>
        <taxon>Pseudomonadaceae</taxon>
        <taxon>Pseudomonas</taxon>
    </lineage>
</organism>
<dbReference type="KEGG" id="pory:EJA05_16450"/>
<name>A0A3S8ULS2_9PSED</name>
<evidence type="ECO:0000313" key="1">
    <source>
        <dbReference type="EMBL" id="AZL69217.1"/>
    </source>
</evidence>
<reference evidence="1 2" key="1">
    <citation type="submission" date="2018-12" db="EMBL/GenBank/DDBJ databases">
        <authorList>
            <person name="Li S."/>
            <person name="Yang R."/>
            <person name="Chen G."/>
            <person name="Zou L."/>
            <person name="Zhang C."/>
            <person name="Chen Y."/>
            <person name="Liu Z."/>
            <person name="Li Y."/>
            <person name="Yan Y."/>
            <person name="Huang M."/>
            <person name="Chen T."/>
        </authorList>
    </citation>
    <scope>NUCLEOTIDE SEQUENCE [LARGE SCALE GENOMIC DNA]</scope>
    <source>
        <strain evidence="1 2">1257</strain>
    </source>
</reference>
<dbReference type="Proteomes" id="UP000268230">
    <property type="component" value="Chromosome"/>
</dbReference>
<dbReference type="EMBL" id="CP034338">
    <property type="protein sequence ID" value="AZL69217.1"/>
    <property type="molecule type" value="Genomic_DNA"/>
</dbReference>
<sequence length="119" mass="12993">MQDHFLEGLISLVHNSPITFDITLTTPGGVIRGTLISTKEYFDRFAESFASAWPGEGGDVLRKSFNQWGDQRSVEGGFDAFVHLKNAHYLDGTGMFPVGPGVLWRGRVAEVSGYTLGQG</sequence>
<evidence type="ECO:0000313" key="2">
    <source>
        <dbReference type="Proteomes" id="UP000268230"/>
    </source>
</evidence>
<accession>A0A3S8ULS2</accession>